<comment type="caution">
    <text evidence="1">The sequence shown here is derived from an EMBL/GenBank/DDBJ whole genome shotgun (WGS) entry which is preliminary data.</text>
</comment>
<dbReference type="EMBL" id="JYLF01000013">
    <property type="protein sequence ID" value="KMN11265.1"/>
    <property type="molecule type" value="Genomic_DNA"/>
</dbReference>
<evidence type="ECO:0000313" key="2">
    <source>
        <dbReference type="Proteomes" id="UP000036325"/>
    </source>
</evidence>
<dbReference type="RefSeq" id="WP_048366390.1">
    <property type="nucleotide sequence ID" value="NZ_JYLF01000013.1"/>
</dbReference>
<dbReference type="InterPro" id="IPR047777">
    <property type="entry name" value="LapA-like_RM"/>
</dbReference>
<name>A0A0J6I9C2_9PSED</name>
<proteinExistence type="predicted"/>
<dbReference type="NCBIfam" id="TIGR01965">
    <property type="entry name" value="VCBS_repeat"/>
    <property type="match status" value="8"/>
</dbReference>
<dbReference type="Pfam" id="PF17963">
    <property type="entry name" value="Big_9"/>
    <property type="match status" value="8"/>
</dbReference>
<dbReference type="STRING" id="1608994.TU86_21390"/>
<feature type="non-terminal residue" evidence="1">
    <location>
        <position position="1576"/>
    </location>
</feature>
<reference evidence="1 2" key="1">
    <citation type="submission" date="2015-02" db="EMBL/GenBank/DDBJ databases">
        <title>Pseudomonas helleri sp. nov. and Pseudomonas weihenstephanensis sp. nov., isolated from raw cows milk.</title>
        <authorList>
            <person name="von Neubeck M."/>
            <person name="Huptas C."/>
            <person name="Wenning M."/>
            <person name="Scherer S."/>
        </authorList>
    </citation>
    <scope>NUCLEOTIDE SEQUENCE [LARGE SCALE GENOMIC DNA]</scope>
    <source>
        <strain evidence="1 2">DSM 29166</strain>
    </source>
</reference>
<dbReference type="NCBIfam" id="NF033682">
    <property type="entry name" value="retention_LapA"/>
    <property type="match status" value="1"/>
</dbReference>
<evidence type="ECO:0000313" key="1">
    <source>
        <dbReference type="EMBL" id="KMN11265.1"/>
    </source>
</evidence>
<dbReference type="Proteomes" id="UP000036325">
    <property type="component" value="Unassembled WGS sequence"/>
</dbReference>
<protein>
    <recommendedName>
        <fullName evidence="3">Type I secretion target</fullName>
    </recommendedName>
</protein>
<evidence type="ECO:0008006" key="3">
    <source>
        <dbReference type="Google" id="ProtNLM"/>
    </source>
</evidence>
<gene>
    <name evidence="1" type="ORF">TU86_21390</name>
</gene>
<accession>A0A0J6I9C2</accession>
<organism evidence="1 2">
    <name type="scientific">Pseudomonas weihenstephanensis</name>
    <dbReference type="NCBI Taxonomy" id="1608994"/>
    <lineage>
        <taxon>Bacteria</taxon>
        <taxon>Pseudomonadati</taxon>
        <taxon>Pseudomonadota</taxon>
        <taxon>Gammaproteobacteria</taxon>
        <taxon>Pseudomonadales</taxon>
        <taxon>Pseudomonadaceae</taxon>
        <taxon>Pseudomonas</taxon>
    </lineage>
</organism>
<dbReference type="InterPro" id="IPR010221">
    <property type="entry name" value="VCBS_dom"/>
</dbReference>
<sequence>MASLIGVVSNVVGQVVAIASDGSRRVLIEGDRVFAGEQLETGTAGAVAIHLQGGGELTMGRESTMNLSSALLSQNPTSHVDSPETLTPSEAQLTDVEKLQAAIAAGEDPTQVAEATAAGPAATGAPGGQLGGGHTFVLLEEVAGRVDPIIGFPTAGFNGIPEFVEERVIGLRDDDEGALVPPPVVVPPDNPVTLTGLSVEGGELTLSEASLALGSASNPAALTQSGTFSVSAPDGLLTLNVGGITVVNGSVASGVGQSITTGLGNTLTITGYNPTTGVVSYSYTLNGNDAHPAGQGANSLSEHFSVIATDSNGSTATNSLDINVVDDVPTAVNDSHAGVASETQLTLSGSVLTNDSQGADRVATGPVTAGTFTGTYGTLTLAADGTYTYTLNPQDADFLALKGGGNGTETFSYTLTDSDGDSSTANLVLNIHNNDDTVSIVPGINGNLTPLNEAHLPTGSAPDAAALTQQGSFTINAPDGLQSLSVGGINVISGGVVSGVGQSITTGLNNTLTVTGYDATTGIVTYTYTLNGNDSHAAGNGANVLGEQFSVIATDTNGTTGTSTLIANVIDDVPTAVNDNNDGIASESNLQLTGNVLSNDVQGADRVGAGPITAGTFTGTYGTLVLATDGTYTYTVHSTDPAFLALKGGGNGTDTFTYTLTDSDGDASTAQLVLNVHNNNDPVVLTGLDVGGGELTLYESNLPAGSTPVDAKGPLTQSGTFTVTSLDGLQNLSVGGIDIIKDGVINTGVQTLNTGLNNTFTVNGYNPVTGVVSYSYTLTGADQHPAGDGTNSVSEQFAVVATDVDGSTATGTVDVNIVDDVPSAANDTGGLIEGGTSTLNVLTNDVLGADGATVVAIKAGSNAAVTVTSGGSTVINGTYGTLTISADGTAVYKGTPNLVTTPTATDTFTYTIRDGDGDQSTATVTFTLTDSGLKVVSDAQATVFENALDQTQDGLDLAPGSVTGSAPDSTAETVTGNLSANTSGGSGALTFVLLSNTAGAYGQIQLNANGQYTYTLTSAPKTTPGADNGANVIDGQESFTYQATDALGNTTTGTIKISIVDDVPQATNDTGTLIEGGTSTLNVLTNDILGADGGAVGGAVVAIKAGSNAAVTVTSGGSTVINGTYGTLTISADGTAVYKGTPNLVTTPTATDTFTYTIRDGDGDQSTATVTFTLTDSGLKVVSDAQATVFENALDQTQNGLDLAPGSVTGSAPDSTAETVTGNLTANTSGGSGALTFVLLSNTAGAYGQIQLNANGQYTYTLTSAPKTTPGADNGANTVAGLENFTYQATDALGNTTTGTIKISIVDDVPQATNDTGTLIEGGTSTLNVLANDILGADGGAAGGAVVAIKAGSNAAVTVTSGGSTVINGTYGTLTISADGTAVYKGTPNLVTTPTATDTFTYTIRDGDGDQSTATVTFTLTDSGLKVVSDTQATVFENALDLVKDGADLAQGTVTGSTPASTAETVTGNLTANTSGGSGAVTFALLGSTTGAYGQIQLNANGQYTYTLTSAPKTTPGADNGANTVAGLENFTYQATDALGNTTTGTIKISIVDDVPQATNDTGTLIEGGTSTLNVL</sequence>